<comment type="caution">
    <text evidence="1">The sequence shown here is derived from an EMBL/GenBank/DDBJ whole genome shotgun (WGS) entry which is preliminary data.</text>
</comment>
<dbReference type="RefSeq" id="WP_387702914.1">
    <property type="nucleotide sequence ID" value="NZ_JBIAMX010000023.1"/>
</dbReference>
<accession>A0ABW6PWD1</accession>
<proteinExistence type="predicted"/>
<protein>
    <submittedName>
        <fullName evidence="1">Uncharacterized protein</fullName>
    </submittedName>
</protein>
<reference evidence="1 2" key="1">
    <citation type="submission" date="2024-10" db="EMBL/GenBank/DDBJ databases">
        <title>The Natural Products Discovery Center: Release of the First 8490 Sequenced Strains for Exploring Actinobacteria Biosynthetic Diversity.</title>
        <authorList>
            <person name="Kalkreuter E."/>
            <person name="Kautsar S.A."/>
            <person name="Yang D."/>
            <person name="Bader C.D."/>
            <person name="Teijaro C.N."/>
            <person name="Fluegel L."/>
            <person name="Davis C.M."/>
            <person name="Simpson J.R."/>
            <person name="Lauterbach L."/>
            <person name="Steele A.D."/>
            <person name="Gui C."/>
            <person name="Meng S."/>
            <person name="Li G."/>
            <person name="Viehrig K."/>
            <person name="Ye F."/>
            <person name="Su P."/>
            <person name="Kiefer A.F."/>
            <person name="Nichols A."/>
            <person name="Cepeda A.J."/>
            <person name="Yan W."/>
            <person name="Fan B."/>
            <person name="Jiang Y."/>
            <person name="Adhikari A."/>
            <person name="Zheng C.-J."/>
            <person name="Schuster L."/>
            <person name="Cowan T.M."/>
            <person name="Smanski M.J."/>
            <person name="Chevrette M.G."/>
            <person name="De Carvalho L.P.S."/>
            <person name="Shen B."/>
        </authorList>
    </citation>
    <scope>NUCLEOTIDE SEQUENCE [LARGE SCALE GENOMIC DNA]</scope>
    <source>
        <strain evidence="1 2">NPDC004045</strain>
    </source>
</reference>
<organism evidence="1 2">
    <name type="scientific">Nocardia thailandica</name>
    <dbReference type="NCBI Taxonomy" id="257275"/>
    <lineage>
        <taxon>Bacteria</taxon>
        <taxon>Bacillati</taxon>
        <taxon>Actinomycetota</taxon>
        <taxon>Actinomycetes</taxon>
        <taxon>Mycobacteriales</taxon>
        <taxon>Nocardiaceae</taxon>
        <taxon>Nocardia</taxon>
    </lineage>
</organism>
<name>A0ABW6PWD1_9NOCA</name>
<evidence type="ECO:0000313" key="2">
    <source>
        <dbReference type="Proteomes" id="UP001601444"/>
    </source>
</evidence>
<keyword evidence="2" id="KW-1185">Reference proteome</keyword>
<dbReference type="EMBL" id="JBIAMX010000023">
    <property type="protein sequence ID" value="MFF0546617.1"/>
    <property type="molecule type" value="Genomic_DNA"/>
</dbReference>
<gene>
    <name evidence="1" type="ORF">ACFYTF_27640</name>
</gene>
<sequence>MTTHPRTSAPATPIAPEDMVRARTAELQTFATTSEFDSLAAEYGFTTNDLSDRYTQALLDVAGIDYDGLRQSEILWATSGANLVRKAATGPALTVWSAATLDAFTVCGASGRMIWHETFGFDIVDGVEAATISAEKAIELAAHALAEWGGDAGVLRLNLARSRGLDFARLHSIATTASMVLDIATVPVRNPAAERCTWPDEVRWRTVDLHELWDAVMKPVAFTSVAFIVLAAVSGCSSAQVPVVEPGCRAEAFPPPHTEVAPCSAPAVLRAAVTMLYRLDPVAGVDARSAFEAARALMWATYATDARIGVSLWAPITPEAWGDWVDSRVPLRTEVAVTGDTPAPDTATSSSRVFTVALTPAARTPIEFSVSARATRAGAERAWLVTEMRVL</sequence>
<dbReference type="Proteomes" id="UP001601444">
    <property type="component" value="Unassembled WGS sequence"/>
</dbReference>
<evidence type="ECO:0000313" key="1">
    <source>
        <dbReference type="EMBL" id="MFF0546617.1"/>
    </source>
</evidence>